<gene>
    <name evidence="3" type="ORF">BK049_08030</name>
</gene>
<dbReference type="AlphaFoldDB" id="A0AAC9NAP0"/>
<organism evidence="3 4">
    <name type="scientific">Bacillus xiamenensis</name>
    <dbReference type="NCBI Taxonomy" id="1178537"/>
    <lineage>
        <taxon>Bacteria</taxon>
        <taxon>Bacillati</taxon>
        <taxon>Bacillota</taxon>
        <taxon>Bacilli</taxon>
        <taxon>Bacillales</taxon>
        <taxon>Bacillaceae</taxon>
        <taxon>Bacillus</taxon>
    </lineage>
</organism>
<keyword evidence="2" id="KW-0175">Coiled coil</keyword>
<dbReference type="PANTHER" id="PTHR38432:SF1">
    <property type="entry name" value="TELA-LIKE PROTEIN SAOUHSC_01408"/>
    <property type="match status" value="1"/>
</dbReference>
<comment type="similarity">
    <text evidence="1">Belongs to the TelA family.</text>
</comment>
<sequence>MKPEDPVTPPSPSTTDLQFRVFDTLSDEEKQEALQRAEKIPDHPQKLLFYGTRVQERLLEQSKQMMQYVEKKDIDQIGDILEAFLQQLHLVEPEDLLPKKRGFFLRLFQRERRSTQEIISRYKQAEAQIERLSARLRYARGVLISDHKLLERLFEENQSYFQEMTLQVAAVEAKLALLEQQQALSGTKRSNDRTLEEQLMSQEVNEEEYMERLKERKYDLLLSRQIALQCNAQIRMIQHTNHTLANHIQSTVSASIPLWINQMSIAFTHIQQRANSALEQRIQQTYEKVSKQQGQLLEDASLTPIDALKKVQLQLAETLQETLQVKEHGSQERAQLKNSMYEAEQKLVNHKPIKE</sequence>
<evidence type="ECO:0000313" key="4">
    <source>
        <dbReference type="Proteomes" id="UP000177709"/>
    </source>
</evidence>
<dbReference type="InterPro" id="IPR008863">
    <property type="entry name" value="Toxic_anion-R_TelA"/>
</dbReference>
<dbReference type="Proteomes" id="UP000177709">
    <property type="component" value="Chromosome"/>
</dbReference>
<accession>A0AAC9NAP0</accession>
<evidence type="ECO:0000313" key="3">
    <source>
        <dbReference type="EMBL" id="AOZ88641.1"/>
    </source>
</evidence>
<reference evidence="3 4" key="1">
    <citation type="submission" date="2016-10" db="EMBL/GenBank/DDBJ databases">
        <title>Whole genome sequence of hyper active fibrinolysis bacterium Bacillus pumilus strain VV3 isolated from fermented rice.</title>
        <authorList>
            <person name="Mariadas V.A."/>
            <person name="Vijayaraghavan P."/>
            <person name="Dhandapani V."/>
        </authorList>
    </citation>
    <scope>NUCLEOTIDE SEQUENCE [LARGE SCALE GENOMIC DNA]</scope>
    <source>
        <strain evidence="3 4">VV3</strain>
    </source>
</reference>
<name>A0AAC9NAP0_9BACI</name>
<dbReference type="Pfam" id="PF05816">
    <property type="entry name" value="TelA"/>
    <property type="match status" value="1"/>
</dbReference>
<dbReference type="PANTHER" id="PTHR38432">
    <property type="entry name" value="TELA-LIKE PROTEIN SAOUHSC_01408"/>
    <property type="match status" value="1"/>
</dbReference>
<dbReference type="KEGG" id="bxi:BK049_08030"/>
<feature type="coiled-coil region" evidence="2">
    <location>
        <begin position="115"/>
        <end position="181"/>
    </location>
</feature>
<evidence type="ECO:0000256" key="2">
    <source>
        <dbReference type="SAM" id="Coils"/>
    </source>
</evidence>
<proteinExistence type="inferred from homology"/>
<protein>
    <submittedName>
        <fullName evidence="3">Toxic anion resistance protein TelA</fullName>
    </submittedName>
</protein>
<evidence type="ECO:0000256" key="1">
    <source>
        <dbReference type="ARBA" id="ARBA00005541"/>
    </source>
</evidence>
<dbReference type="EMBL" id="CP017786">
    <property type="protein sequence ID" value="AOZ88641.1"/>
    <property type="molecule type" value="Genomic_DNA"/>
</dbReference>
<dbReference type="RefSeq" id="WP_071168255.1">
    <property type="nucleotide sequence ID" value="NZ_CP017786.1"/>
</dbReference>